<dbReference type="EMBL" id="CP075868">
    <property type="protein sequence ID" value="QYT02697.1"/>
    <property type="molecule type" value="Genomic_DNA"/>
</dbReference>
<reference evidence="1 2" key="1">
    <citation type="journal article" date="2021" name="BMC Genomics">
        <title>Telomere-to-telomere genome assembly of asparaginase-producing Trichoderma simmonsii.</title>
        <authorList>
            <person name="Chung D."/>
            <person name="Kwon Y.M."/>
            <person name="Yang Y."/>
        </authorList>
    </citation>
    <scope>NUCLEOTIDE SEQUENCE [LARGE SCALE GENOMIC DNA]</scope>
    <source>
        <strain evidence="1 2">GH-Sj1</strain>
    </source>
</reference>
<protein>
    <submittedName>
        <fullName evidence="1">Uncharacterized protein</fullName>
    </submittedName>
</protein>
<dbReference type="AlphaFoldDB" id="A0A8G0LI23"/>
<keyword evidence="2" id="KW-1185">Reference proteome</keyword>
<organism evidence="1 2">
    <name type="scientific">Trichoderma simmonsii</name>
    <dbReference type="NCBI Taxonomy" id="1491479"/>
    <lineage>
        <taxon>Eukaryota</taxon>
        <taxon>Fungi</taxon>
        <taxon>Dikarya</taxon>
        <taxon>Ascomycota</taxon>
        <taxon>Pezizomycotina</taxon>
        <taxon>Sordariomycetes</taxon>
        <taxon>Hypocreomycetidae</taxon>
        <taxon>Hypocreales</taxon>
        <taxon>Hypocreaceae</taxon>
        <taxon>Trichoderma</taxon>
    </lineage>
</organism>
<proteinExistence type="predicted"/>
<evidence type="ECO:0000313" key="2">
    <source>
        <dbReference type="Proteomes" id="UP000826661"/>
    </source>
</evidence>
<sequence length="141" mass="16290">MDSMPNLEFANIQLALTLLFNFYQEFRRYREEARRYQIRQLQYRYALRHLALEITARGRNADRRKYNGLMGSFFGTNVRLVPLADLRTGKDIERFPTTAEEISALDGNESRRILEALKLPTEGVPLIVMRALILQLAVAGA</sequence>
<name>A0A8G0LI23_9HYPO</name>
<dbReference type="Proteomes" id="UP000826661">
    <property type="component" value="Chromosome V"/>
</dbReference>
<accession>A0A8G0LI23</accession>
<gene>
    <name evidence="1" type="ORF">H0G86_009691</name>
</gene>
<evidence type="ECO:0000313" key="1">
    <source>
        <dbReference type="EMBL" id="QYT02697.1"/>
    </source>
</evidence>